<dbReference type="GO" id="GO:0005886">
    <property type="term" value="C:plasma membrane"/>
    <property type="evidence" value="ECO:0007669"/>
    <property type="project" value="UniProtKB-SubCell"/>
</dbReference>
<evidence type="ECO:0000256" key="4">
    <source>
        <dbReference type="ARBA" id="ARBA00022741"/>
    </source>
</evidence>
<comment type="subcellular location">
    <subcellularLocation>
        <location evidence="1">Cell membrane</location>
        <topology evidence="1">Peripheral membrane protein</topology>
    </subcellularLocation>
</comment>
<dbReference type="InterPro" id="IPR003439">
    <property type="entry name" value="ABC_transporter-like_ATP-bd"/>
</dbReference>
<evidence type="ECO:0000256" key="5">
    <source>
        <dbReference type="ARBA" id="ARBA00022840"/>
    </source>
</evidence>
<dbReference type="SUPFAM" id="SSF52540">
    <property type="entry name" value="P-loop containing nucleoside triphosphate hydrolases"/>
    <property type="match status" value="1"/>
</dbReference>
<evidence type="ECO:0000256" key="1">
    <source>
        <dbReference type="ARBA" id="ARBA00004202"/>
    </source>
</evidence>
<dbReference type="InterPro" id="IPR027417">
    <property type="entry name" value="P-loop_NTPase"/>
</dbReference>
<dbReference type="EMBL" id="JACHJE010000003">
    <property type="protein sequence ID" value="MBB5124898.1"/>
    <property type="molecule type" value="Genomic_DNA"/>
</dbReference>
<dbReference type="InterPro" id="IPR050763">
    <property type="entry name" value="ABC_transporter_ATP-binding"/>
</dbReference>
<dbReference type="GO" id="GO:0046677">
    <property type="term" value="P:response to antibiotic"/>
    <property type="evidence" value="ECO:0007669"/>
    <property type="project" value="UniProtKB-KW"/>
</dbReference>
<feature type="domain" description="ABC transporter" evidence="7">
    <location>
        <begin position="27"/>
        <end position="257"/>
    </location>
</feature>
<evidence type="ECO:0000256" key="2">
    <source>
        <dbReference type="ARBA" id="ARBA00005417"/>
    </source>
</evidence>
<evidence type="ECO:0000259" key="7">
    <source>
        <dbReference type="PROSITE" id="PS50893"/>
    </source>
</evidence>
<comment type="similarity">
    <text evidence="2">Belongs to the ABC transporter superfamily.</text>
</comment>
<dbReference type="AlphaFoldDB" id="A0A7W8BLL6"/>
<evidence type="ECO:0000256" key="3">
    <source>
        <dbReference type="ARBA" id="ARBA00022448"/>
    </source>
</evidence>
<dbReference type="Gene3D" id="3.40.50.300">
    <property type="entry name" value="P-loop containing nucleotide triphosphate hydrolases"/>
    <property type="match status" value="1"/>
</dbReference>
<dbReference type="GO" id="GO:0005524">
    <property type="term" value="F:ATP binding"/>
    <property type="evidence" value="ECO:0007669"/>
    <property type="project" value="UniProtKB-KW"/>
</dbReference>
<protein>
    <submittedName>
        <fullName evidence="8">ABC-2 type transport system ATP-binding protein</fullName>
    </submittedName>
</protein>
<keyword evidence="5 8" id="KW-0067">ATP-binding</keyword>
<dbReference type="SMART" id="SM00382">
    <property type="entry name" value="AAA"/>
    <property type="match status" value="1"/>
</dbReference>
<dbReference type="Proteomes" id="UP000568022">
    <property type="component" value="Unassembled WGS sequence"/>
</dbReference>
<evidence type="ECO:0000313" key="9">
    <source>
        <dbReference type="Proteomes" id="UP000568022"/>
    </source>
</evidence>
<dbReference type="InterPro" id="IPR003593">
    <property type="entry name" value="AAA+_ATPase"/>
</dbReference>
<comment type="caution">
    <text evidence="8">The sequence shown here is derived from an EMBL/GenBank/DDBJ whole genome shotgun (WGS) entry which is preliminary data.</text>
</comment>
<organism evidence="8 9">
    <name type="scientific">Streptomyces griseoloalbus</name>
    <dbReference type="NCBI Taxonomy" id="67303"/>
    <lineage>
        <taxon>Bacteria</taxon>
        <taxon>Bacillati</taxon>
        <taxon>Actinomycetota</taxon>
        <taxon>Actinomycetes</taxon>
        <taxon>Kitasatosporales</taxon>
        <taxon>Streptomycetaceae</taxon>
        <taxon>Streptomyces</taxon>
    </lineage>
</organism>
<evidence type="ECO:0000313" key="8">
    <source>
        <dbReference type="EMBL" id="MBB5124898.1"/>
    </source>
</evidence>
<sequence>MTESVHGAPSAIAGSKSCVGRGGGVALDVVGVTKSYGDVHALRGVDLRIPPGRITALLGENGAGKTTLMSLVAGLQRPDAGTIAVTGHDVADAPGAARRALGFAPQELGVYPTLTVRQNLMFCAELAGLRRGAARDRTAGTAEPLALTELLDRRAGELSGGQQRRLHVAMALVHRPAVLLLDEATAGVDVRTRTALLDLVRGLAADGVAVCYSTHYLAEVESLGAHVAVLDGGRVIAHDTLSALVDRHARGALELTFHGPVPEDLDLPWPTRPTEDGLRVLADRPHEAAARLLELLGPTSALSGLRVVRPDLEAVFLELTGRRYRDEGSPADA</sequence>
<evidence type="ECO:0000256" key="6">
    <source>
        <dbReference type="ARBA" id="ARBA00023251"/>
    </source>
</evidence>
<dbReference type="GO" id="GO:0016887">
    <property type="term" value="F:ATP hydrolysis activity"/>
    <property type="evidence" value="ECO:0007669"/>
    <property type="project" value="InterPro"/>
</dbReference>
<dbReference type="Pfam" id="PF00005">
    <property type="entry name" value="ABC_tran"/>
    <property type="match status" value="1"/>
</dbReference>
<dbReference type="PROSITE" id="PS50893">
    <property type="entry name" value="ABC_TRANSPORTER_2"/>
    <property type="match status" value="1"/>
</dbReference>
<proteinExistence type="inferred from homology"/>
<keyword evidence="4" id="KW-0547">Nucleotide-binding</keyword>
<keyword evidence="3" id="KW-0813">Transport</keyword>
<gene>
    <name evidence="8" type="ORF">FHS32_001630</name>
</gene>
<dbReference type="PANTHER" id="PTHR42711">
    <property type="entry name" value="ABC TRANSPORTER ATP-BINDING PROTEIN"/>
    <property type="match status" value="1"/>
</dbReference>
<keyword evidence="9" id="KW-1185">Reference proteome</keyword>
<dbReference type="CDD" id="cd03230">
    <property type="entry name" value="ABC_DR_subfamily_A"/>
    <property type="match status" value="1"/>
</dbReference>
<reference evidence="8 9" key="1">
    <citation type="submission" date="2020-08" db="EMBL/GenBank/DDBJ databases">
        <title>Genomic Encyclopedia of Type Strains, Phase III (KMG-III): the genomes of soil and plant-associated and newly described type strains.</title>
        <authorList>
            <person name="Whitman W."/>
        </authorList>
    </citation>
    <scope>NUCLEOTIDE SEQUENCE [LARGE SCALE GENOMIC DNA]</scope>
    <source>
        <strain evidence="8 9">CECT 3226</strain>
    </source>
</reference>
<accession>A0A7W8BLL6</accession>
<dbReference type="PANTHER" id="PTHR42711:SF5">
    <property type="entry name" value="ABC TRANSPORTER ATP-BINDING PROTEIN NATA"/>
    <property type="match status" value="1"/>
</dbReference>
<name>A0A7W8BLL6_9ACTN</name>
<keyword evidence="6" id="KW-0046">Antibiotic resistance</keyword>